<feature type="binding site" evidence="3">
    <location>
        <begin position="7"/>
        <end position="9"/>
    </location>
    <ligand>
        <name>substrate</name>
    </ligand>
</feature>
<keyword evidence="6" id="KW-1185">Reference proteome</keyword>
<reference evidence="5" key="1">
    <citation type="submission" date="2021-01" db="EMBL/GenBank/DDBJ databases">
        <title>Fulvivirga kasyanovii gen. nov., sp nov., a novel member of the phylum Bacteroidetes isolated from seawater in a mussel farm.</title>
        <authorList>
            <person name="Zhao L.-H."/>
            <person name="Wang Z.-J."/>
        </authorList>
    </citation>
    <scope>NUCLEOTIDE SEQUENCE</scope>
    <source>
        <strain evidence="5">2943</strain>
    </source>
</reference>
<dbReference type="Gene3D" id="3.40.50.20">
    <property type="match status" value="1"/>
</dbReference>
<evidence type="ECO:0000256" key="3">
    <source>
        <dbReference type="PIRSR" id="PIRSR620019-2"/>
    </source>
</evidence>
<dbReference type="Gene3D" id="2.160.10.10">
    <property type="entry name" value="Hexapeptide repeat proteins"/>
    <property type="match status" value="1"/>
</dbReference>
<feature type="domain" description="PglD N-terminal" evidence="4">
    <location>
        <begin position="2"/>
        <end position="73"/>
    </location>
</feature>
<evidence type="ECO:0000256" key="1">
    <source>
        <dbReference type="ARBA" id="ARBA00007274"/>
    </source>
</evidence>
<dbReference type="Pfam" id="PF17836">
    <property type="entry name" value="PglD_N"/>
    <property type="match status" value="1"/>
</dbReference>
<dbReference type="InterPro" id="IPR011004">
    <property type="entry name" value="Trimer_LpxA-like_sf"/>
</dbReference>
<protein>
    <submittedName>
        <fullName evidence="5">Acetyltransferase</fullName>
    </submittedName>
</protein>
<dbReference type="InterPro" id="IPR020019">
    <property type="entry name" value="AcTrfase_PglD-like"/>
</dbReference>
<comment type="similarity">
    <text evidence="1">Belongs to the transferase hexapeptide repeat family.</text>
</comment>
<evidence type="ECO:0000259" key="4">
    <source>
        <dbReference type="Pfam" id="PF17836"/>
    </source>
</evidence>
<dbReference type="InterPro" id="IPR041561">
    <property type="entry name" value="PglD_N"/>
</dbReference>
<dbReference type="PANTHER" id="PTHR43300">
    <property type="entry name" value="ACETYLTRANSFERASE"/>
    <property type="match status" value="1"/>
</dbReference>
<dbReference type="Pfam" id="PF00132">
    <property type="entry name" value="Hexapep"/>
    <property type="match status" value="1"/>
</dbReference>
<dbReference type="SUPFAM" id="SSF51161">
    <property type="entry name" value="Trimeric LpxA-like enzymes"/>
    <property type="match status" value="1"/>
</dbReference>
<sequence>MFLFGASGHAKVITEIIQLNGGSVSGFYDDDPLKKSLMGIPVLGNTEAYKPGNEKSLISIGNNRIRKKVTEQIEAKYGQVIHPKAVVSETVEIEEGTVVMAGAVINPFTKIGRHVIINTAASVDHDCQVSDFVHIAPKSTLCGGISIGEGTLVGSGSVIIPNTKIGKWATIGAGSVVVKDVPDYAVVVGNPARIIKFNSQL</sequence>
<proteinExistence type="inferred from homology"/>
<dbReference type="CDD" id="cd03360">
    <property type="entry name" value="LbH_AT_putative"/>
    <property type="match status" value="1"/>
</dbReference>
<dbReference type="RefSeq" id="WP_202243053.1">
    <property type="nucleotide sequence ID" value="NZ_JAESIY010000002.1"/>
</dbReference>
<dbReference type="NCBIfam" id="TIGR03570">
    <property type="entry name" value="NeuD_NnaD"/>
    <property type="match status" value="1"/>
</dbReference>
<evidence type="ECO:0000313" key="5">
    <source>
        <dbReference type="EMBL" id="MBL3655376.1"/>
    </source>
</evidence>
<evidence type="ECO:0000313" key="6">
    <source>
        <dbReference type="Proteomes" id="UP000659388"/>
    </source>
</evidence>
<dbReference type="AlphaFoldDB" id="A0A937JZM7"/>
<feature type="binding site" evidence="3">
    <location>
        <position position="134"/>
    </location>
    <ligand>
        <name>acetyl-CoA</name>
        <dbReference type="ChEBI" id="CHEBI:57288"/>
    </ligand>
</feature>
<dbReference type="InterPro" id="IPR001451">
    <property type="entry name" value="Hexapep"/>
</dbReference>
<feature type="active site" description="Proton acceptor" evidence="2">
    <location>
        <position position="125"/>
    </location>
</feature>
<feature type="binding site" evidence="3">
    <location>
        <position position="61"/>
    </location>
    <ligand>
        <name>substrate</name>
    </ligand>
</feature>
<gene>
    <name evidence="5" type="ORF">JL102_04490</name>
</gene>
<dbReference type="PANTHER" id="PTHR43300:SF7">
    <property type="entry name" value="UDP-N-ACETYLBACILLOSAMINE N-ACETYLTRANSFERASE"/>
    <property type="match status" value="1"/>
</dbReference>
<dbReference type="InterPro" id="IPR050179">
    <property type="entry name" value="Trans_hexapeptide_repeat"/>
</dbReference>
<feature type="site" description="Increases basicity of active site His" evidence="2">
    <location>
        <position position="126"/>
    </location>
</feature>
<accession>A0A937JZM7</accession>
<dbReference type="Proteomes" id="UP000659388">
    <property type="component" value="Unassembled WGS sequence"/>
</dbReference>
<evidence type="ECO:0000256" key="2">
    <source>
        <dbReference type="PIRSR" id="PIRSR620019-1"/>
    </source>
</evidence>
<organism evidence="5 6">
    <name type="scientific">Fulvivirga sediminis</name>
    <dbReference type="NCBI Taxonomy" id="2803949"/>
    <lineage>
        <taxon>Bacteria</taxon>
        <taxon>Pseudomonadati</taxon>
        <taxon>Bacteroidota</taxon>
        <taxon>Cytophagia</taxon>
        <taxon>Cytophagales</taxon>
        <taxon>Fulvivirgaceae</taxon>
        <taxon>Fulvivirga</taxon>
    </lineage>
</organism>
<dbReference type="EMBL" id="JAESIY010000002">
    <property type="protein sequence ID" value="MBL3655376.1"/>
    <property type="molecule type" value="Genomic_DNA"/>
</dbReference>
<comment type="caution">
    <text evidence="5">The sequence shown here is derived from an EMBL/GenBank/DDBJ whole genome shotgun (WGS) entry which is preliminary data.</text>
</comment>
<name>A0A937JZM7_9BACT</name>